<comment type="caution">
    <text evidence="1">The sequence shown here is derived from an EMBL/GenBank/DDBJ whole genome shotgun (WGS) entry which is preliminary data.</text>
</comment>
<dbReference type="EMBL" id="BMAW01045913">
    <property type="protein sequence ID" value="GFS52446.1"/>
    <property type="molecule type" value="Genomic_DNA"/>
</dbReference>
<accession>A0A8X6IMT9</accession>
<dbReference type="AlphaFoldDB" id="A0A8X6IMT9"/>
<evidence type="ECO:0000313" key="2">
    <source>
        <dbReference type="Proteomes" id="UP000887013"/>
    </source>
</evidence>
<proteinExistence type="predicted"/>
<gene>
    <name evidence="1" type="ORF">NPIL_279611</name>
</gene>
<organism evidence="1 2">
    <name type="scientific">Nephila pilipes</name>
    <name type="common">Giant wood spider</name>
    <name type="synonym">Nephila maculata</name>
    <dbReference type="NCBI Taxonomy" id="299642"/>
    <lineage>
        <taxon>Eukaryota</taxon>
        <taxon>Metazoa</taxon>
        <taxon>Ecdysozoa</taxon>
        <taxon>Arthropoda</taxon>
        <taxon>Chelicerata</taxon>
        <taxon>Arachnida</taxon>
        <taxon>Araneae</taxon>
        <taxon>Araneomorphae</taxon>
        <taxon>Entelegynae</taxon>
        <taxon>Araneoidea</taxon>
        <taxon>Nephilidae</taxon>
        <taxon>Nephila</taxon>
    </lineage>
</organism>
<sequence>LENREEDFEQYIVPYNYYVGRKKLLKREINDSQLDTNDKFQKVFKEGQISPLYLSGGYNIPESDDEE</sequence>
<protein>
    <submittedName>
        <fullName evidence="1">Uncharacterized protein</fullName>
    </submittedName>
</protein>
<dbReference type="Proteomes" id="UP000887013">
    <property type="component" value="Unassembled WGS sequence"/>
</dbReference>
<keyword evidence="2" id="KW-1185">Reference proteome</keyword>
<reference evidence="1" key="1">
    <citation type="submission" date="2020-08" db="EMBL/GenBank/DDBJ databases">
        <title>Multicomponent nature underlies the extraordinary mechanical properties of spider dragline silk.</title>
        <authorList>
            <person name="Kono N."/>
            <person name="Nakamura H."/>
            <person name="Mori M."/>
            <person name="Yoshida Y."/>
            <person name="Ohtoshi R."/>
            <person name="Malay A.D."/>
            <person name="Moran D.A.P."/>
            <person name="Tomita M."/>
            <person name="Numata K."/>
            <person name="Arakawa K."/>
        </authorList>
    </citation>
    <scope>NUCLEOTIDE SEQUENCE</scope>
</reference>
<evidence type="ECO:0000313" key="1">
    <source>
        <dbReference type="EMBL" id="GFS52446.1"/>
    </source>
</evidence>
<name>A0A8X6IMT9_NEPPI</name>
<feature type="non-terminal residue" evidence="1">
    <location>
        <position position="1"/>
    </location>
</feature>